<keyword evidence="4" id="KW-1185">Reference proteome</keyword>
<dbReference type="PATRIC" id="fig|1280947.3.peg.2249"/>
<accession>A0A062UIQ8</accession>
<gene>
    <name evidence="3" type="ORF">HY30_05325</name>
</gene>
<dbReference type="PROSITE" id="PS51353">
    <property type="entry name" value="ARSC"/>
    <property type="match status" value="1"/>
</dbReference>
<dbReference type="STRING" id="1280947.HY30_05325"/>
<protein>
    <recommendedName>
        <fullName evidence="5">ArsC family transcriptional regulator</fullName>
    </recommendedName>
</protein>
<evidence type="ECO:0008006" key="5">
    <source>
        <dbReference type="Google" id="ProtNLM"/>
    </source>
</evidence>
<dbReference type="PANTHER" id="PTHR30041:SF8">
    <property type="entry name" value="PROTEIN YFFB"/>
    <property type="match status" value="1"/>
</dbReference>
<dbReference type="eggNOG" id="COG1393">
    <property type="taxonomic scope" value="Bacteria"/>
</dbReference>
<evidence type="ECO:0000313" key="4">
    <source>
        <dbReference type="Proteomes" id="UP000027190"/>
    </source>
</evidence>
<dbReference type="InterPro" id="IPR006660">
    <property type="entry name" value="Arsenate_reductase-like"/>
</dbReference>
<evidence type="ECO:0000256" key="2">
    <source>
        <dbReference type="PROSITE-ProRule" id="PRU01282"/>
    </source>
</evidence>
<dbReference type="Gene3D" id="3.40.30.10">
    <property type="entry name" value="Glutaredoxin"/>
    <property type="match status" value="1"/>
</dbReference>
<dbReference type="EMBL" id="AWFG01000030">
    <property type="protein sequence ID" value="KCZ57598.1"/>
    <property type="molecule type" value="Genomic_DNA"/>
</dbReference>
<dbReference type="PANTHER" id="PTHR30041">
    <property type="entry name" value="ARSENATE REDUCTASE"/>
    <property type="match status" value="1"/>
</dbReference>
<sequence>MHRKTRHMSNPPLTLYGLKNCDTCKKAMQALTAADHEVAFVDIRAEADLPDRVPAWLKAVGAEALVNRRSTTWRSLTTDQQAQALGDGAAALLIEHPTLIKRPVIDTGADILVGWTSGTEQALKN</sequence>
<comment type="caution">
    <text evidence="3">The sequence shown here is derived from an EMBL/GenBank/DDBJ whole genome shotgun (WGS) entry which is preliminary data.</text>
</comment>
<comment type="similarity">
    <text evidence="1 2">Belongs to the ArsC family.</text>
</comment>
<proteinExistence type="inferred from homology"/>
<organism evidence="3 4">
    <name type="scientific">Hyphomonas chukchiensis</name>
    <dbReference type="NCBI Taxonomy" id="1280947"/>
    <lineage>
        <taxon>Bacteria</taxon>
        <taxon>Pseudomonadati</taxon>
        <taxon>Pseudomonadota</taxon>
        <taxon>Alphaproteobacteria</taxon>
        <taxon>Hyphomonadales</taxon>
        <taxon>Hyphomonadaceae</taxon>
        <taxon>Hyphomonas</taxon>
    </lineage>
</organism>
<dbReference type="SUPFAM" id="SSF52833">
    <property type="entry name" value="Thioredoxin-like"/>
    <property type="match status" value="1"/>
</dbReference>
<dbReference type="InterPro" id="IPR036249">
    <property type="entry name" value="Thioredoxin-like_sf"/>
</dbReference>
<reference evidence="3 4" key="1">
    <citation type="journal article" date="2014" name="Antonie Van Leeuwenhoek">
        <title>Hyphomonas beringensis sp. nov. and Hyphomonas chukchiensis sp. nov., isolated from surface seawater of the Bering Sea and Chukchi Sea.</title>
        <authorList>
            <person name="Li C."/>
            <person name="Lai Q."/>
            <person name="Li G."/>
            <person name="Dong C."/>
            <person name="Wang J."/>
            <person name="Liao Y."/>
            <person name="Shao Z."/>
        </authorList>
    </citation>
    <scope>NUCLEOTIDE SEQUENCE [LARGE SCALE GENOMIC DNA]</scope>
    <source>
        <strain evidence="3 4">BH-BN04-4</strain>
    </source>
</reference>
<dbReference type="Pfam" id="PF03960">
    <property type="entry name" value="ArsC"/>
    <property type="match status" value="1"/>
</dbReference>
<evidence type="ECO:0000313" key="3">
    <source>
        <dbReference type="EMBL" id="KCZ57598.1"/>
    </source>
</evidence>
<evidence type="ECO:0000256" key="1">
    <source>
        <dbReference type="ARBA" id="ARBA00007198"/>
    </source>
</evidence>
<dbReference type="AlphaFoldDB" id="A0A062UIQ8"/>
<name>A0A062UIQ8_9PROT</name>
<dbReference type="Proteomes" id="UP000027190">
    <property type="component" value="Unassembled WGS sequence"/>
</dbReference>